<name>A0ACC0L6D3_RHOML</name>
<organism evidence="1 2">
    <name type="scientific">Rhododendron molle</name>
    <name type="common">Chinese azalea</name>
    <name type="synonym">Azalea mollis</name>
    <dbReference type="NCBI Taxonomy" id="49168"/>
    <lineage>
        <taxon>Eukaryota</taxon>
        <taxon>Viridiplantae</taxon>
        <taxon>Streptophyta</taxon>
        <taxon>Embryophyta</taxon>
        <taxon>Tracheophyta</taxon>
        <taxon>Spermatophyta</taxon>
        <taxon>Magnoliopsida</taxon>
        <taxon>eudicotyledons</taxon>
        <taxon>Gunneridae</taxon>
        <taxon>Pentapetalae</taxon>
        <taxon>asterids</taxon>
        <taxon>Ericales</taxon>
        <taxon>Ericaceae</taxon>
        <taxon>Ericoideae</taxon>
        <taxon>Rhodoreae</taxon>
        <taxon>Rhododendron</taxon>
    </lineage>
</organism>
<gene>
    <name evidence="1" type="ORF">RHMOL_Rhmol13G0109900</name>
</gene>
<protein>
    <submittedName>
        <fullName evidence="1">Uncharacterized protein</fullName>
    </submittedName>
</protein>
<evidence type="ECO:0000313" key="1">
    <source>
        <dbReference type="EMBL" id="KAI8523932.1"/>
    </source>
</evidence>
<comment type="caution">
    <text evidence="1">The sequence shown here is derived from an EMBL/GenBank/DDBJ whole genome shotgun (WGS) entry which is preliminary data.</text>
</comment>
<dbReference type="EMBL" id="CM046400">
    <property type="protein sequence ID" value="KAI8523932.1"/>
    <property type="molecule type" value="Genomic_DNA"/>
</dbReference>
<sequence length="505" mass="57321">MTMEVNPSMCSCSKGSSVKGLQEKIKLVPIDLEDRPSWYKEKVYPPNKVPSLEHDNEVRGESLDLIKYIDSSFEGPALYPNDPAKREFAEELLSYTDTFNRALLFSLKGESLHEISSPMDYLETALFKFNDGPFFLGRFSLVDIAYAPFVERFHPLMLEVKNCDFTTGRPMLTSWIEDMNKIEAYKQTKRDPQELMAAFKKGFSEIPSQALEYPGVFSRLLVIKGPLLASGPSSQSFFGYAALLEVWGEGLRGSYAWGSEISYEGGCVFGRGEVLPPVLDSSSEPPPLFDGTTRLYTSYICPYAQRVWIARNSKGLQEKIKLVPIDLEDRPSWYKEKVYPPNKVPSLEHDNEVRGESLDLMKYIDSSFEGPALYPNDPAMREFAEELLSYSDTFNRAVLFSLKGESLNEISSAVNYLETALAKFSDGPFFLGQFSLVDIAYAPFVERFHPLLLEVKNYDITTGRPMLRSWIENMNKIEAYKQTKRDPQELVAVLKKRFSVTLPPC</sequence>
<dbReference type="Proteomes" id="UP001062846">
    <property type="component" value="Chromosome 13"/>
</dbReference>
<evidence type="ECO:0000313" key="2">
    <source>
        <dbReference type="Proteomes" id="UP001062846"/>
    </source>
</evidence>
<reference evidence="1" key="1">
    <citation type="submission" date="2022-02" db="EMBL/GenBank/DDBJ databases">
        <title>Plant Genome Project.</title>
        <authorList>
            <person name="Zhang R.-G."/>
        </authorList>
    </citation>
    <scope>NUCLEOTIDE SEQUENCE</scope>
    <source>
        <strain evidence="1">AT1</strain>
    </source>
</reference>
<proteinExistence type="predicted"/>
<accession>A0ACC0L6D3</accession>
<keyword evidence="2" id="KW-1185">Reference proteome</keyword>